<protein>
    <recommendedName>
        <fullName evidence="2">precorrin-2 dehydrogenase</fullName>
        <ecNumber evidence="2">1.3.1.76</ecNumber>
    </recommendedName>
</protein>
<dbReference type="KEGG" id="haad:MW046_01890"/>
<dbReference type="GO" id="GO:0004325">
    <property type="term" value="F:ferrochelatase activity"/>
    <property type="evidence" value="ECO:0007669"/>
    <property type="project" value="InterPro"/>
</dbReference>
<dbReference type="InterPro" id="IPR036291">
    <property type="entry name" value="NAD(P)-bd_dom_sf"/>
</dbReference>
<dbReference type="InterPro" id="IPR006367">
    <property type="entry name" value="Sirohaem_synthase_N"/>
</dbReference>
<keyword evidence="3" id="KW-0560">Oxidoreductase</keyword>
<evidence type="ECO:0000256" key="2">
    <source>
        <dbReference type="ARBA" id="ARBA00012400"/>
    </source>
</evidence>
<keyword evidence="5" id="KW-0627">Porphyrin biosynthesis</keyword>
<dbReference type="InterPro" id="IPR028161">
    <property type="entry name" value="Met8-like"/>
</dbReference>
<dbReference type="Pfam" id="PF14824">
    <property type="entry name" value="Sirohm_synth_M"/>
    <property type="match status" value="1"/>
</dbReference>
<dbReference type="Proteomes" id="UP000831768">
    <property type="component" value="Chromosome"/>
</dbReference>
<dbReference type="Gene3D" id="3.30.160.110">
    <property type="entry name" value="Siroheme synthase, domain 2"/>
    <property type="match status" value="1"/>
</dbReference>
<dbReference type="PANTHER" id="PTHR35330:SF1">
    <property type="entry name" value="SIROHEME BIOSYNTHESIS PROTEIN MET8"/>
    <property type="match status" value="1"/>
</dbReference>
<dbReference type="GO" id="GO:0043115">
    <property type="term" value="F:precorrin-2 dehydrogenase activity"/>
    <property type="evidence" value="ECO:0007669"/>
    <property type="project" value="UniProtKB-EC"/>
</dbReference>
<comment type="pathway">
    <text evidence="1">Porphyrin-containing compound metabolism; siroheme biosynthesis; sirohydrochlorin from precorrin-2: step 1/1.</text>
</comment>
<dbReference type="EC" id="1.3.1.76" evidence="2"/>
<evidence type="ECO:0000313" key="9">
    <source>
        <dbReference type="Proteomes" id="UP000831768"/>
    </source>
</evidence>
<dbReference type="SUPFAM" id="SSF51735">
    <property type="entry name" value="NAD(P)-binding Rossmann-fold domains"/>
    <property type="match status" value="1"/>
</dbReference>
<dbReference type="NCBIfam" id="TIGR01470">
    <property type="entry name" value="cysG_Nterm"/>
    <property type="match status" value="1"/>
</dbReference>
<accession>A0A8U0A211</accession>
<dbReference type="InterPro" id="IPR028281">
    <property type="entry name" value="Sirohaem_synthase_central"/>
</dbReference>
<evidence type="ECO:0000256" key="6">
    <source>
        <dbReference type="ARBA" id="ARBA00047561"/>
    </source>
</evidence>
<evidence type="ECO:0000313" key="8">
    <source>
        <dbReference type="EMBL" id="UPM43211.1"/>
    </source>
</evidence>
<evidence type="ECO:0000259" key="7">
    <source>
        <dbReference type="Pfam" id="PF14824"/>
    </source>
</evidence>
<reference evidence="8" key="1">
    <citation type="submission" date="2022-04" db="EMBL/GenBank/DDBJ databases">
        <title>Halocatena sp. nov., isolated from a salt lake.</title>
        <authorList>
            <person name="Cui H.-L."/>
        </authorList>
    </citation>
    <scope>NUCLEOTIDE SEQUENCE</scope>
    <source>
        <strain evidence="8">AD-1</strain>
    </source>
</reference>
<feature type="domain" description="Siroheme synthase central" evidence="7">
    <location>
        <begin position="127"/>
        <end position="147"/>
    </location>
</feature>
<keyword evidence="4" id="KW-0520">NAD</keyword>
<evidence type="ECO:0000256" key="5">
    <source>
        <dbReference type="ARBA" id="ARBA00023244"/>
    </source>
</evidence>
<proteinExistence type="predicted"/>
<sequence length="215" mass="22808">MIPLLHDFTGTRVLVFGGGRVGARRARTFDREADVVVVSPTFVEESFGSAARVRAAPEPAAVGDWIDRVDPAVIVAATDRTALNDAIATAGHDRGVLVNRADQAAGADRTVSDVAVPATVWSEPVVVGISTGGRSPALTRVLRERIEPHIEDAGEMARVTGSLRAALNDVSPEQRRSALRAVVRSDRVWKALGDSHTNTEQAVSEVIASELGETE</sequence>
<dbReference type="RefSeq" id="WP_247993879.1">
    <property type="nucleotide sequence ID" value="NZ_CP096019.1"/>
</dbReference>
<dbReference type="SUPFAM" id="SSF75615">
    <property type="entry name" value="Siroheme synthase middle domains-like"/>
    <property type="match status" value="1"/>
</dbReference>
<comment type="catalytic activity">
    <reaction evidence="6">
        <text>precorrin-2 + NAD(+) = sirohydrochlorin + NADH + 2 H(+)</text>
        <dbReference type="Rhea" id="RHEA:15613"/>
        <dbReference type="ChEBI" id="CHEBI:15378"/>
        <dbReference type="ChEBI" id="CHEBI:57540"/>
        <dbReference type="ChEBI" id="CHEBI:57945"/>
        <dbReference type="ChEBI" id="CHEBI:58351"/>
        <dbReference type="ChEBI" id="CHEBI:58827"/>
        <dbReference type="EC" id="1.3.1.76"/>
    </reaction>
</comment>
<dbReference type="Gene3D" id="3.40.50.720">
    <property type="entry name" value="NAD(P)-binding Rossmann-like Domain"/>
    <property type="match status" value="1"/>
</dbReference>
<dbReference type="Pfam" id="PF13241">
    <property type="entry name" value="NAD_binding_7"/>
    <property type="match status" value="1"/>
</dbReference>
<keyword evidence="9" id="KW-1185">Reference proteome</keyword>
<evidence type="ECO:0000256" key="3">
    <source>
        <dbReference type="ARBA" id="ARBA00023002"/>
    </source>
</evidence>
<dbReference type="EMBL" id="CP096019">
    <property type="protein sequence ID" value="UPM43211.1"/>
    <property type="molecule type" value="Genomic_DNA"/>
</dbReference>
<dbReference type="PANTHER" id="PTHR35330">
    <property type="entry name" value="SIROHEME BIOSYNTHESIS PROTEIN MET8"/>
    <property type="match status" value="1"/>
</dbReference>
<name>A0A8U0A211_9EURY</name>
<dbReference type="GO" id="GO:0019354">
    <property type="term" value="P:siroheme biosynthetic process"/>
    <property type="evidence" value="ECO:0007669"/>
    <property type="project" value="InterPro"/>
</dbReference>
<evidence type="ECO:0000256" key="4">
    <source>
        <dbReference type="ARBA" id="ARBA00023027"/>
    </source>
</evidence>
<evidence type="ECO:0000256" key="1">
    <source>
        <dbReference type="ARBA" id="ARBA00005010"/>
    </source>
</evidence>
<dbReference type="GeneID" id="71926759"/>
<organism evidence="8 9">
    <name type="scientific">Halocatena salina</name>
    <dbReference type="NCBI Taxonomy" id="2934340"/>
    <lineage>
        <taxon>Archaea</taxon>
        <taxon>Methanobacteriati</taxon>
        <taxon>Methanobacteriota</taxon>
        <taxon>Stenosarchaea group</taxon>
        <taxon>Halobacteria</taxon>
        <taxon>Halobacteriales</taxon>
        <taxon>Natronomonadaceae</taxon>
        <taxon>Halocatena</taxon>
    </lineage>
</organism>
<gene>
    <name evidence="8" type="ORF">MW046_01890</name>
</gene>
<dbReference type="AlphaFoldDB" id="A0A8U0A211"/>